<name>K1JHZ5_AERVE</name>
<dbReference type="RefSeq" id="WP_005345477.1">
    <property type="nucleotide sequence ID" value="NZ_JH823256.1"/>
</dbReference>
<dbReference type="Proteomes" id="UP000006087">
    <property type="component" value="Unassembled WGS sequence"/>
</dbReference>
<evidence type="ECO:0000313" key="1">
    <source>
        <dbReference type="EMBL" id="EKB19069.1"/>
    </source>
</evidence>
<organism evidence="1 2">
    <name type="scientific">Aeromonas veronii AMC34</name>
    <dbReference type="NCBI Taxonomy" id="1073383"/>
    <lineage>
        <taxon>Bacteria</taxon>
        <taxon>Pseudomonadati</taxon>
        <taxon>Pseudomonadota</taxon>
        <taxon>Gammaproteobacteria</taxon>
        <taxon>Aeromonadales</taxon>
        <taxon>Aeromonadaceae</taxon>
        <taxon>Aeromonas</taxon>
    </lineage>
</organism>
<reference evidence="1 2" key="1">
    <citation type="submission" date="2012-06" db="EMBL/GenBank/DDBJ databases">
        <title>The Genome Sequence of Aeromonas veronii AMC34.</title>
        <authorList>
            <consortium name="The Broad Institute Genome Sequencing Platform"/>
            <person name="Earl A."/>
            <person name="Ward D."/>
            <person name="Feldgarden M."/>
            <person name="Gevers D."/>
            <person name="Graf J."/>
            <person name="Tomasi A."/>
            <person name="Horneman A."/>
            <person name="Walker B."/>
            <person name="Young S.K."/>
            <person name="Zeng Q."/>
            <person name="Gargeya S."/>
            <person name="Fitzgerald M."/>
            <person name="Haas B."/>
            <person name="Abouelleil A."/>
            <person name="Alvarado L."/>
            <person name="Arachchi H.M."/>
            <person name="Berlin A.M."/>
            <person name="Chapman S.B."/>
            <person name="Goldberg J."/>
            <person name="Griggs A."/>
            <person name="Gujja S."/>
            <person name="Hansen M."/>
            <person name="Howarth C."/>
            <person name="Imamovic A."/>
            <person name="Larimer J."/>
            <person name="McCowan C."/>
            <person name="Montmayeur A."/>
            <person name="Murphy C."/>
            <person name="Neiman D."/>
            <person name="Pearson M."/>
            <person name="Priest M."/>
            <person name="Roberts A."/>
            <person name="Saif S."/>
            <person name="Shea T."/>
            <person name="Sisk P."/>
            <person name="Sykes S."/>
            <person name="Wortman J."/>
            <person name="Nusbaum C."/>
            <person name="Birren B."/>
        </authorList>
    </citation>
    <scope>NUCLEOTIDE SEQUENCE [LARGE SCALE GENOMIC DNA]</scope>
    <source>
        <strain evidence="1 2">AMC34</strain>
    </source>
</reference>
<accession>K1JHZ5</accession>
<dbReference type="HOGENOM" id="CLU_2271402_0_0_6"/>
<evidence type="ECO:0000313" key="2">
    <source>
        <dbReference type="Proteomes" id="UP000006087"/>
    </source>
</evidence>
<gene>
    <name evidence="1" type="ORF">HMPREF1168_02843</name>
</gene>
<proteinExistence type="predicted"/>
<comment type="caution">
    <text evidence="1">The sequence shown here is derived from an EMBL/GenBank/DDBJ whole genome shotgun (WGS) entry which is preliminary data.</text>
</comment>
<dbReference type="AlphaFoldDB" id="K1JHZ5"/>
<sequence>MAAHCEKGSPIHILFKHFNSERLSQNTTFVVSEYRPMGGCDCYILLSQQLTPTMLTQTKGEGRYLSQGKVVIIEFFFRQNRINIRMKHGAQTGDARGKEYSW</sequence>
<protein>
    <submittedName>
        <fullName evidence="1">Uncharacterized protein</fullName>
    </submittedName>
</protein>
<dbReference type="EMBL" id="AGWU01000020">
    <property type="protein sequence ID" value="EKB19069.1"/>
    <property type="molecule type" value="Genomic_DNA"/>
</dbReference>